<sequence>MATASSGRGPQWYNVAKKAWSRRPPHGRRRIQSWIAAA</sequence>
<feature type="compositionally biased region" description="Basic residues" evidence="1">
    <location>
        <begin position="19"/>
        <end position="31"/>
    </location>
</feature>
<proteinExistence type="predicted"/>
<gene>
    <name evidence="2" type="ORF">FHS32_000311</name>
</gene>
<keyword evidence="3" id="KW-1185">Reference proteome</keyword>
<protein>
    <submittedName>
        <fullName evidence="2">Uncharacterized protein</fullName>
    </submittedName>
</protein>
<reference evidence="2 3" key="1">
    <citation type="submission" date="2020-08" db="EMBL/GenBank/DDBJ databases">
        <title>Genomic Encyclopedia of Type Strains, Phase III (KMG-III): the genomes of soil and plant-associated and newly described type strains.</title>
        <authorList>
            <person name="Whitman W."/>
        </authorList>
    </citation>
    <scope>NUCLEOTIDE SEQUENCE [LARGE SCALE GENOMIC DNA]</scope>
    <source>
        <strain evidence="2 3">CECT 3226</strain>
    </source>
</reference>
<evidence type="ECO:0000256" key="1">
    <source>
        <dbReference type="SAM" id="MobiDB-lite"/>
    </source>
</evidence>
<name>A0A7W8BLD7_9ACTN</name>
<dbReference type="EMBL" id="JACHJE010000001">
    <property type="protein sequence ID" value="MBB5123599.1"/>
    <property type="molecule type" value="Genomic_DNA"/>
</dbReference>
<evidence type="ECO:0000313" key="3">
    <source>
        <dbReference type="Proteomes" id="UP000568022"/>
    </source>
</evidence>
<accession>A0A7W8BLD7</accession>
<organism evidence="2 3">
    <name type="scientific">Streptomyces griseoloalbus</name>
    <dbReference type="NCBI Taxonomy" id="67303"/>
    <lineage>
        <taxon>Bacteria</taxon>
        <taxon>Bacillati</taxon>
        <taxon>Actinomycetota</taxon>
        <taxon>Actinomycetes</taxon>
        <taxon>Kitasatosporales</taxon>
        <taxon>Streptomycetaceae</taxon>
        <taxon>Streptomyces</taxon>
    </lineage>
</organism>
<dbReference type="AlphaFoldDB" id="A0A7W8BLD7"/>
<dbReference type="Proteomes" id="UP000568022">
    <property type="component" value="Unassembled WGS sequence"/>
</dbReference>
<evidence type="ECO:0000313" key="2">
    <source>
        <dbReference type="EMBL" id="MBB5123599.1"/>
    </source>
</evidence>
<comment type="caution">
    <text evidence="2">The sequence shown here is derived from an EMBL/GenBank/DDBJ whole genome shotgun (WGS) entry which is preliminary data.</text>
</comment>
<feature type="region of interest" description="Disordered" evidence="1">
    <location>
        <begin position="1"/>
        <end position="38"/>
    </location>
</feature>